<proteinExistence type="predicted"/>
<keyword evidence="2" id="KW-1185">Reference proteome</keyword>
<reference evidence="2" key="2">
    <citation type="submission" date="2015-01" db="EMBL/GenBank/DDBJ databases">
        <title>Evolutionary Origins and Diversification of the Mycorrhizal Mutualists.</title>
        <authorList>
            <consortium name="DOE Joint Genome Institute"/>
            <consortium name="Mycorrhizal Genomics Consortium"/>
            <person name="Kohler A."/>
            <person name="Kuo A."/>
            <person name="Nagy L.G."/>
            <person name="Floudas D."/>
            <person name="Copeland A."/>
            <person name="Barry K.W."/>
            <person name="Cichocki N."/>
            <person name="Veneault-Fourrey C."/>
            <person name="LaButti K."/>
            <person name="Lindquist E.A."/>
            <person name="Lipzen A."/>
            <person name="Lundell T."/>
            <person name="Morin E."/>
            <person name="Murat C."/>
            <person name="Riley R."/>
            <person name="Ohm R."/>
            <person name="Sun H."/>
            <person name="Tunlid A."/>
            <person name="Henrissat B."/>
            <person name="Grigoriev I.V."/>
            <person name="Hibbett D.S."/>
            <person name="Martin F."/>
        </authorList>
    </citation>
    <scope>NUCLEOTIDE SEQUENCE [LARGE SCALE GENOMIC DNA]</scope>
    <source>
        <strain evidence="2">Foug A</strain>
    </source>
</reference>
<gene>
    <name evidence="1" type="ORF">SCLCIDRAFT_33943</name>
</gene>
<dbReference type="STRING" id="1036808.A0A0C3D348"/>
<evidence type="ECO:0000313" key="1">
    <source>
        <dbReference type="EMBL" id="KIM50844.1"/>
    </source>
</evidence>
<protein>
    <submittedName>
        <fullName evidence="1">Uncharacterized protein</fullName>
    </submittedName>
</protein>
<dbReference type="HOGENOM" id="CLU_041329_0_0_1"/>
<sequence length="316" mass="35303">MSSIHKFNTYCERLAELYDASSGIPLPSPLPMKLTELWNNQSLLQDVWVTPSIGEVPRWLEDASVREGIRAILKSDCCLEEQCHLGMEADNMCRWFGHKLCAIELALQQAEILQQRRESLSKLQERWPTPLASAIRYASQVSTAMTFTASLSGTAMPLNLQWLSPVLCTLPVDNLSEDIGLPLADLDPIEPVLDPDQIALVDILEDMEVHPNIDEDDLCNIEEDPKNTLSALAVDTLNINSDMLIVHRVFARRVREPQDRFPCQTFEADDYEHLASLTACLNDTCVNGCSALLFSEFLSSTAAQCAVLLTHDLPHI</sequence>
<dbReference type="InParanoid" id="A0A0C3D348"/>
<dbReference type="AlphaFoldDB" id="A0A0C3D348"/>
<dbReference type="Proteomes" id="UP000053989">
    <property type="component" value="Unassembled WGS sequence"/>
</dbReference>
<dbReference type="EMBL" id="KN822319">
    <property type="protein sequence ID" value="KIM50844.1"/>
    <property type="molecule type" value="Genomic_DNA"/>
</dbReference>
<accession>A0A0C3D348</accession>
<evidence type="ECO:0000313" key="2">
    <source>
        <dbReference type="Proteomes" id="UP000053989"/>
    </source>
</evidence>
<organism evidence="1 2">
    <name type="scientific">Scleroderma citrinum Foug A</name>
    <dbReference type="NCBI Taxonomy" id="1036808"/>
    <lineage>
        <taxon>Eukaryota</taxon>
        <taxon>Fungi</taxon>
        <taxon>Dikarya</taxon>
        <taxon>Basidiomycota</taxon>
        <taxon>Agaricomycotina</taxon>
        <taxon>Agaricomycetes</taxon>
        <taxon>Agaricomycetidae</taxon>
        <taxon>Boletales</taxon>
        <taxon>Sclerodermatineae</taxon>
        <taxon>Sclerodermataceae</taxon>
        <taxon>Scleroderma</taxon>
    </lineage>
</organism>
<name>A0A0C3D348_9AGAM</name>
<reference evidence="1 2" key="1">
    <citation type="submission" date="2014-04" db="EMBL/GenBank/DDBJ databases">
        <authorList>
            <consortium name="DOE Joint Genome Institute"/>
            <person name="Kuo A."/>
            <person name="Kohler A."/>
            <person name="Nagy L.G."/>
            <person name="Floudas D."/>
            <person name="Copeland A."/>
            <person name="Barry K.W."/>
            <person name="Cichocki N."/>
            <person name="Veneault-Fourrey C."/>
            <person name="LaButti K."/>
            <person name="Lindquist E.A."/>
            <person name="Lipzen A."/>
            <person name="Lundell T."/>
            <person name="Morin E."/>
            <person name="Murat C."/>
            <person name="Sun H."/>
            <person name="Tunlid A."/>
            <person name="Henrissat B."/>
            <person name="Grigoriev I.V."/>
            <person name="Hibbett D.S."/>
            <person name="Martin F."/>
            <person name="Nordberg H.P."/>
            <person name="Cantor M.N."/>
            <person name="Hua S.X."/>
        </authorList>
    </citation>
    <scope>NUCLEOTIDE SEQUENCE [LARGE SCALE GENOMIC DNA]</scope>
    <source>
        <strain evidence="1 2">Foug A</strain>
    </source>
</reference>
<dbReference type="OrthoDB" id="3364670at2759"/>